<dbReference type="PANTHER" id="PTHR19932:SF10">
    <property type="entry name" value="WD REPEAT AND HMG-BOX DNA-BINDING PROTEIN 1"/>
    <property type="match status" value="1"/>
</dbReference>
<evidence type="ECO:0008006" key="11">
    <source>
        <dbReference type="Google" id="ProtNLM"/>
    </source>
</evidence>
<feature type="domain" description="WDHD1/CFT4 helical bundle" evidence="7">
    <location>
        <begin position="726"/>
        <end position="829"/>
    </location>
</feature>
<comment type="caution">
    <text evidence="9">The sequence shown here is derived from an EMBL/GenBank/DDBJ whole genome shotgun (WGS) entry which is preliminary data.</text>
</comment>
<dbReference type="Proteomes" id="UP000809789">
    <property type="component" value="Unassembled WGS sequence"/>
</dbReference>
<dbReference type="GO" id="GO:0043596">
    <property type="term" value="C:nuclear replication fork"/>
    <property type="evidence" value="ECO:0007669"/>
    <property type="project" value="TreeGrafter"/>
</dbReference>
<dbReference type="PROSITE" id="PS50082">
    <property type="entry name" value="WD_REPEATS_2"/>
    <property type="match status" value="1"/>
</dbReference>
<dbReference type="Pfam" id="PF20946">
    <property type="entry name" value="Ctf4_C"/>
    <property type="match status" value="1"/>
</dbReference>
<dbReference type="SMART" id="SM00320">
    <property type="entry name" value="WD40"/>
    <property type="match status" value="6"/>
</dbReference>
<dbReference type="GO" id="GO:0000278">
    <property type="term" value="P:mitotic cell cycle"/>
    <property type="evidence" value="ECO:0007669"/>
    <property type="project" value="TreeGrafter"/>
</dbReference>
<sequence length="838" mass="92948">MASRIRARPAHAPGPTYTAYNKNGRKLITVGNNSVIRVFTTGSDAEPVNIDVPQEGHTALAAADDFFITGSEDGHVCKYSLETHALDEILLRSTLPIRDVAISPDGLWAAVASDELVVKMVNIRDMTQVLQLKEQAKPVKHVAFDHSGSQLAVSCTDGVVYVYSVSSEQPKLVKKLDGLIKMVETEAHASSAIIWHPDGRALAAPTVTRAVQVVSTKDWQNQRSFQSGHAGDITAVAWSHNGALLASAGEDRSLVLWDTRTQEVIKKFDGIREPVLSIAWHPVENIVSYTNNDGELYIHTDFVPSERACILEKALVAAPLRGEALSEISNNVQRPQSNGTKVNGHRARDGTPDSLDDLLDIGAQSEAGGDDFIDDDDGAGYAEVVNGHGKRTADYLSGPQAKRHASKSLWQPKVHPAFQPGSTPWRGNRRYLCLNLTGFVWTVDQDTHHTITVEFYDRALHRDFHFTDPFLYDRACLSPQGAAFTCPSTSRHGSLIYYRPHETWTARTDWRTSLPAGEEVTSLSLSSSYITVTTSAGYVRVYTLFGIPSRVYRTSALPVTSTSWRDYLLLVANGPVTATGATSLVYSIDNVKRDETHQNAASLPLPPDAELSSIFWSESGDPCAYDSTGVLLVCLHWRSMGQAKWVPLLDTTALERLQGGKKDEAYWPVAVAGDKFHCIILKGGEKYPYFPRPLLSEFDFEVPLGKKQKNADEMETDDNEEDERRKLEERFVRETLLLELKDEYVQNTRVGREEKTDVARREVDVDKVLLQLLAHECREGEERGMRALEIVGLMRDRTGKMLEAAGKIAGRFGRDVLGEKILQLGERRLVGLRDEDEE</sequence>
<keyword evidence="2 5" id="KW-0853">WD repeat</keyword>
<dbReference type="GO" id="GO:0003682">
    <property type="term" value="F:chromatin binding"/>
    <property type="evidence" value="ECO:0007669"/>
    <property type="project" value="TreeGrafter"/>
</dbReference>
<keyword evidence="10" id="KW-1185">Reference proteome</keyword>
<protein>
    <recommendedName>
        <fullName evidence="11">Minichromosome loss protein 1</fullName>
    </recommendedName>
</protein>
<proteinExistence type="predicted"/>
<dbReference type="PROSITE" id="PS50294">
    <property type="entry name" value="WD_REPEATS_REGION"/>
    <property type="match status" value="1"/>
</dbReference>
<dbReference type="InterPro" id="IPR015943">
    <property type="entry name" value="WD40/YVTN_repeat-like_dom_sf"/>
</dbReference>
<evidence type="ECO:0000259" key="7">
    <source>
        <dbReference type="Pfam" id="PF20946"/>
    </source>
</evidence>
<dbReference type="GO" id="GO:0006261">
    <property type="term" value="P:DNA-templated DNA replication"/>
    <property type="evidence" value="ECO:0007669"/>
    <property type="project" value="TreeGrafter"/>
</dbReference>
<feature type="repeat" description="WD" evidence="5">
    <location>
        <begin position="226"/>
        <end position="267"/>
    </location>
</feature>
<evidence type="ECO:0000256" key="3">
    <source>
        <dbReference type="ARBA" id="ARBA00022737"/>
    </source>
</evidence>
<feature type="domain" description="WDHD1 first WD40" evidence="8">
    <location>
        <begin position="8"/>
        <end position="297"/>
    </location>
</feature>
<organism evidence="9 10">
    <name type="scientific">Elsinoe batatas</name>
    <dbReference type="NCBI Taxonomy" id="2601811"/>
    <lineage>
        <taxon>Eukaryota</taxon>
        <taxon>Fungi</taxon>
        <taxon>Dikarya</taxon>
        <taxon>Ascomycota</taxon>
        <taxon>Pezizomycotina</taxon>
        <taxon>Dothideomycetes</taxon>
        <taxon>Dothideomycetidae</taxon>
        <taxon>Myriangiales</taxon>
        <taxon>Elsinoaceae</taxon>
        <taxon>Elsinoe</taxon>
    </lineage>
</organism>
<dbReference type="PANTHER" id="PTHR19932">
    <property type="entry name" value="WD REPEAT AND HMG-BOX DNA BINDING PROTEIN"/>
    <property type="match status" value="1"/>
</dbReference>
<dbReference type="EMBL" id="JAESVG020000007">
    <property type="protein sequence ID" value="KAG8625782.1"/>
    <property type="molecule type" value="Genomic_DNA"/>
</dbReference>
<name>A0A8K0KYB9_9PEZI</name>
<evidence type="ECO:0000259" key="8">
    <source>
        <dbReference type="Pfam" id="PF24817"/>
    </source>
</evidence>
<keyword evidence="4" id="KW-0539">Nucleus</keyword>
<dbReference type="AlphaFoldDB" id="A0A8K0KYB9"/>
<evidence type="ECO:0000259" key="6">
    <source>
        <dbReference type="Pfam" id="PF12341"/>
    </source>
</evidence>
<dbReference type="Pfam" id="PF24817">
    <property type="entry name" value="WD40_WDHD1_1st"/>
    <property type="match status" value="1"/>
</dbReference>
<gene>
    <name evidence="9" type="ORF">KVT40_006183</name>
</gene>
<dbReference type="GO" id="GO:0006281">
    <property type="term" value="P:DNA repair"/>
    <property type="evidence" value="ECO:0007669"/>
    <property type="project" value="TreeGrafter"/>
</dbReference>
<dbReference type="PROSITE" id="PS00678">
    <property type="entry name" value="WD_REPEATS_1"/>
    <property type="match status" value="1"/>
</dbReference>
<dbReference type="SUPFAM" id="SSF50978">
    <property type="entry name" value="WD40 repeat-like"/>
    <property type="match status" value="1"/>
</dbReference>
<dbReference type="InterPro" id="IPR022100">
    <property type="entry name" value="WDHD1/CFT4_beta-prop_2nd"/>
</dbReference>
<evidence type="ECO:0000313" key="10">
    <source>
        <dbReference type="Proteomes" id="UP000809789"/>
    </source>
</evidence>
<keyword evidence="3" id="KW-0677">Repeat</keyword>
<accession>A0A8K0KYB9</accession>
<reference evidence="9" key="1">
    <citation type="submission" date="2021-07" db="EMBL/GenBank/DDBJ databases">
        <title>Elsinoe batatas strain:CRI-CJ2 Genome sequencing and assembly.</title>
        <authorList>
            <person name="Huang L."/>
        </authorList>
    </citation>
    <scope>NUCLEOTIDE SEQUENCE</scope>
    <source>
        <strain evidence="9">CRI-CJ2</strain>
    </source>
</reference>
<evidence type="ECO:0000256" key="5">
    <source>
        <dbReference type="PROSITE-ProRule" id="PRU00221"/>
    </source>
</evidence>
<evidence type="ECO:0000313" key="9">
    <source>
        <dbReference type="EMBL" id="KAG8625782.1"/>
    </source>
</evidence>
<dbReference type="Gene3D" id="2.130.10.10">
    <property type="entry name" value="YVTN repeat-like/Quinoprotein amine dehydrogenase"/>
    <property type="match status" value="2"/>
</dbReference>
<evidence type="ECO:0000256" key="2">
    <source>
        <dbReference type="ARBA" id="ARBA00022574"/>
    </source>
</evidence>
<dbReference type="InterPro" id="IPR019775">
    <property type="entry name" value="WD40_repeat_CS"/>
</dbReference>
<dbReference type="OrthoDB" id="427368at2759"/>
<evidence type="ECO:0000256" key="1">
    <source>
        <dbReference type="ARBA" id="ARBA00004123"/>
    </source>
</evidence>
<comment type="subcellular location">
    <subcellularLocation>
        <location evidence="1">Nucleus</location>
    </subcellularLocation>
</comment>
<dbReference type="InterPro" id="IPR048591">
    <property type="entry name" value="WDHD1/CFT4_hel"/>
</dbReference>
<dbReference type="Pfam" id="PF12341">
    <property type="entry name" value="Mcl1_mid"/>
    <property type="match status" value="1"/>
</dbReference>
<feature type="domain" description="WDHD1/CFT4 second beta-propeller" evidence="6">
    <location>
        <begin position="417"/>
        <end position="704"/>
    </location>
</feature>
<dbReference type="InterPro" id="IPR057646">
    <property type="entry name" value="WD40_WDHD1_1st"/>
</dbReference>
<evidence type="ECO:0000256" key="4">
    <source>
        <dbReference type="ARBA" id="ARBA00023242"/>
    </source>
</evidence>
<dbReference type="InterPro" id="IPR001680">
    <property type="entry name" value="WD40_rpt"/>
</dbReference>
<dbReference type="InterPro" id="IPR036322">
    <property type="entry name" value="WD40_repeat_dom_sf"/>
</dbReference>